<accession>A0A423LVW9</accession>
<dbReference type="Proteomes" id="UP000285757">
    <property type="component" value="Unassembled WGS sequence"/>
</dbReference>
<dbReference type="Pfam" id="PF00196">
    <property type="entry name" value="GerE"/>
    <property type="match status" value="1"/>
</dbReference>
<keyword evidence="2" id="KW-0238">DNA-binding</keyword>
<gene>
    <name evidence="5" type="ORF">BK671_00855</name>
</gene>
<dbReference type="InterPro" id="IPR036388">
    <property type="entry name" value="WH-like_DNA-bd_sf"/>
</dbReference>
<dbReference type="InterPro" id="IPR016032">
    <property type="entry name" value="Sig_transdc_resp-reg_C-effctor"/>
</dbReference>
<evidence type="ECO:0000259" key="4">
    <source>
        <dbReference type="PROSITE" id="PS50043"/>
    </source>
</evidence>
<evidence type="ECO:0000256" key="2">
    <source>
        <dbReference type="ARBA" id="ARBA00023125"/>
    </source>
</evidence>
<feature type="domain" description="HTH luxR-type" evidence="4">
    <location>
        <begin position="192"/>
        <end position="257"/>
    </location>
</feature>
<evidence type="ECO:0000256" key="3">
    <source>
        <dbReference type="ARBA" id="ARBA00023163"/>
    </source>
</evidence>
<dbReference type="EMBL" id="MOBU01000001">
    <property type="protein sequence ID" value="RON72437.1"/>
    <property type="molecule type" value="Genomic_DNA"/>
</dbReference>
<dbReference type="GO" id="GO:0003677">
    <property type="term" value="F:DNA binding"/>
    <property type="evidence" value="ECO:0007669"/>
    <property type="project" value="UniProtKB-KW"/>
</dbReference>
<dbReference type="GO" id="GO:0006355">
    <property type="term" value="P:regulation of DNA-templated transcription"/>
    <property type="evidence" value="ECO:0007669"/>
    <property type="project" value="InterPro"/>
</dbReference>
<dbReference type="RefSeq" id="WP_123529111.1">
    <property type="nucleotide sequence ID" value="NZ_MOBU01000001.1"/>
</dbReference>
<dbReference type="InterPro" id="IPR000792">
    <property type="entry name" value="Tscrpt_reg_LuxR_C"/>
</dbReference>
<protein>
    <submittedName>
        <fullName evidence="5">Helix-turn-helix transcriptional regulator</fullName>
    </submittedName>
</protein>
<dbReference type="SUPFAM" id="SSF46894">
    <property type="entry name" value="C-terminal effector domain of the bipartite response regulators"/>
    <property type="match status" value="1"/>
</dbReference>
<evidence type="ECO:0000313" key="6">
    <source>
        <dbReference type="Proteomes" id="UP000285757"/>
    </source>
</evidence>
<dbReference type="PANTHER" id="PTHR44688">
    <property type="entry name" value="DNA-BINDING TRANSCRIPTIONAL ACTIVATOR DEVR_DOSR"/>
    <property type="match status" value="1"/>
</dbReference>
<reference evidence="5 6" key="1">
    <citation type="submission" date="2016-10" db="EMBL/GenBank/DDBJ databases">
        <title>Comparative genome analysis of multiple Pseudomonas spp. focuses on biocontrol and plant growth promoting traits.</title>
        <authorList>
            <person name="Tao X.-Y."/>
            <person name="Taylor C.G."/>
        </authorList>
    </citation>
    <scope>NUCLEOTIDE SEQUENCE [LARGE SCALE GENOMIC DNA]</scope>
    <source>
        <strain evidence="5 6">24D3</strain>
    </source>
</reference>
<comment type="caution">
    <text evidence="5">The sequence shown here is derived from an EMBL/GenBank/DDBJ whole genome shotgun (WGS) entry which is preliminary data.</text>
</comment>
<proteinExistence type="predicted"/>
<keyword evidence="3" id="KW-0804">Transcription</keyword>
<evidence type="ECO:0000256" key="1">
    <source>
        <dbReference type="ARBA" id="ARBA00023015"/>
    </source>
</evidence>
<organism evidence="5 6">
    <name type="scientific">Pseudomonas fluorescens</name>
    <dbReference type="NCBI Taxonomy" id="294"/>
    <lineage>
        <taxon>Bacteria</taxon>
        <taxon>Pseudomonadati</taxon>
        <taxon>Pseudomonadota</taxon>
        <taxon>Gammaproteobacteria</taxon>
        <taxon>Pseudomonadales</taxon>
        <taxon>Pseudomonadaceae</taxon>
        <taxon>Pseudomonas</taxon>
    </lineage>
</organism>
<dbReference type="PRINTS" id="PR00038">
    <property type="entry name" value="HTHLUXR"/>
</dbReference>
<dbReference type="PROSITE" id="PS50043">
    <property type="entry name" value="HTH_LUXR_2"/>
    <property type="match status" value="1"/>
</dbReference>
<dbReference type="CDD" id="cd06170">
    <property type="entry name" value="LuxR_C_like"/>
    <property type="match status" value="1"/>
</dbReference>
<dbReference type="PANTHER" id="PTHR44688:SF16">
    <property type="entry name" value="DNA-BINDING TRANSCRIPTIONAL ACTIVATOR DEVR_DOSR"/>
    <property type="match status" value="1"/>
</dbReference>
<name>A0A423LVW9_PSEFL</name>
<dbReference type="SMART" id="SM00421">
    <property type="entry name" value="HTH_LUXR"/>
    <property type="match status" value="1"/>
</dbReference>
<dbReference type="Gene3D" id="1.10.10.10">
    <property type="entry name" value="Winged helix-like DNA-binding domain superfamily/Winged helix DNA-binding domain"/>
    <property type="match status" value="1"/>
</dbReference>
<keyword evidence="1" id="KW-0805">Transcription regulation</keyword>
<dbReference type="AlphaFoldDB" id="A0A423LVW9"/>
<sequence>MDALLQELPVHQSLARVFAGVGQDGFWRALVDTLRLLVPLDNALVALMKAGQAPQLLIDFDSKGRADEQEELASYSAGMYLIDPFYQAATTGIPDGLHSLAAVAPDQFLHSEYYLSYFRSVVGEDELQFMINVEGGVLGLSLGRATTFDRVEQGRLLCVRDWVLAAMRRHVQLLPPQGVVADVVVGDLATLLDRFDARLTEREIETARLILQGFSSKAMAQQMGISPETVKVHRRNLYHKLNVTGHGELFALVLRPKSSEPQRPL</sequence>
<evidence type="ECO:0000313" key="5">
    <source>
        <dbReference type="EMBL" id="RON72437.1"/>
    </source>
</evidence>